<dbReference type="Pfam" id="PF00528">
    <property type="entry name" value="BPD_transp_1"/>
    <property type="match status" value="1"/>
</dbReference>
<reference evidence="9 10" key="1">
    <citation type="submission" date="2019-10" db="EMBL/GenBank/DDBJ databases">
        <title>Description of Paenibacillus humi sp. nov.</title>
        <authorList>
            <person name="Carlier A."/>
            <person name="Qi S."/>
        </authorList>
    </citation>
    <scope>NUCLEOTIDE SEQUENCE [LARGE SCALE GENOMIC DNA]</scope>
    <source>
        <strain evidence="9 10">LMG 31461</strain>
    </source>
</reference>
<gene>
    <name evidence="9" type="ORF">GC096_02270</name>
</gene>
<evidence type="ECO:0000313" key="10">
    <source>
        <dbReference type="Proteomes" id="UP000653578"/>
    </source>
</evidence>
<evidence type="ECO:0000256" key="5">
    <source>
        <dbReference type="ARBA" id="ARBA00022989"/>
    </source>
</evidence>
<keyword evidence="3" id="KW-1003">Cell membrane</keyword>
<protein>
    <submittedName>
        <fullName evidence="9">ABC transporter permease subunit</fullName>
    </submittedName>
</protein>
<dbReference type="EMBL" id="WHNY01000005">
    <property type="protein sequence ID" value="NOU62871.1"/>
    <property type="molecule type" value="Genomic_DNA"/>
</dbReference>
<comment type="caution">
    <text evidence="9">The sequence shown here is derived from an EMBL/GenBank/DDBJ whole genome shotgun (WGS) entry which is preliminary data.</text>
</comment>
<dbReference type="InterPro" id="IPR035906">
    <property type="entry name" value="MetI-like_sf"/>
</dbReference>
<dbReference type="InterPro" id="IPR000515">
    <property type="entry name" value="MetI-like"/>
</dbReference>
<comment type="subcellular location">
    <subcellularLocation>
        <location evidence="1 7">Cell membrane</location>
        <topology evidence="1 7">Multi-pass membrane protein</topology>
    </subcellularLocation>
</comment>
<feature type="transmembrane region" description="Helical" evidence="7">
    <location>
        <begin position="257"/>
        <end position="277"/>
    </location>
</feature>
<feature type="transmembrane region" description="Helical" evidence="7">
    <location>
        <begin position="183"/>
        <end position="208"/>
    </location>
</feature>
<feature type="domain" description="ABC transmembrane type-1" evidence="8">
    <location>
        <begin position="74"/>
        <end position="269"/>
    </location>
</feature>
<dbReference type="RefSeq" id="WP_171628683.1">
    <property type="nucleotide sequence ID" value="NZ_WHNY01000005.1"/>
</dbReference>
<dbReference type="PANTHER" id="PTHR43744:SF9">
    <property type="entry name" value="POLYGALACTURONAN_RHAMNOGALACTURONAN TRANSPORT SYSTEM PERMEASE PROTEIN YTCP"/>
    <property type="match status" value="1"/>
</dbReference>
<evidence type="ECO:0000259" key="8">
    <source>
        <dbReference type="PROSITE" id="PS50928"/>
    </source>
</evidence>
<dbReference type="SUPFAM" id="SSF161098">
    <property type="entry name" value="MetI-like"/>
    <property type="match status" value="1"/>
</dbReference>
<evidence type="ECO:0000256" key="4">
    <source>
        <dbReference type="ARBA" id="ARBA00022692"/>
    </source>
</evidence>
<keyword evidence="2 7" id="KW-0813">Transport</keyword>
<keyword evidence="10" id="KW-1185">Reference proteome</keyword>
<organism evidence="9 10">
    <name type="scientific">Paenibacillus plantarum</name>
    <dbReference type="NCBI Taxonomy" id="2654975"/>
    <lineage>
        <taxon>Bacteria</taxon>
        <taxon>Bacillati</taxon>
        <taxon>Bacillota</taxon>
        <taxon>Bacilli</taxon>
        <taxon>Bacillales</taxon>
        <taxon>Paenibacillaceae</taxon>
        <taxon>Paenibacillus</taxon>
    </lineage>
</organism>
<keyword evidence="6 7" id="KW-0472">Membrane</keyword>
<keyword evidence="5 7" id="KW-1133">Transmembrane helix</keyword>
<evidence type="ECO:0000313" key="9">
    <source>
        <dbReference type="EMBL" id="NOU62871.1"/>
    </source>
</evidence>
<dbReference type="CDD" id="cd06261">
    <property type="entry name" value="TM_PBP2"/>
    <property type="match status" value="1"/>
</dbReference>
<name>A0ABX1X3Q3_9BACL</name>
<sequence length="292" mass="33045">MSRNASRIGWVEGVIILVLCILALVTAYPFIYVASMSLSDPKAVIELKVWLWPKGFSLEAYGLIFENSRIWVSYYNTIWYTVVGTALNIFLTLTFAYPLSRKDFSARGIFMILLAVTMFFNGGLITNFLLIQKLGLYNTRWAIVLPGAMGAMNVIMARVFFQTSIPDSLTEAAKIDGATDIKILMRIVVPLSLPIISVVAIFSSVGYWNNYFNAMIYLIDKNLQPLQIYLMEVLIQNNVDITSEYSSFSQREELATQLKYCIIMVSIIPIMCFYPILQKYFVKGAMIGALKE</sequence>
<keyword evidence="4 7" id="KW-0812">Transmembrane</keyword>
<accession>A0ABX1X3Q3</accession>
<dbReference type="PANTHER" id="PTHR43744">
    <property type="entry name" value="ABC TRANSPORTER PERMEASE PROTEIN MG189-RELATED-RELATED"/>
    <property type="match status" value="1"/>
</dbReference>
<evidence type="ECO:0000256" key="7">
    <source>
        <dbReference type="RuleBase" id="RU363032"/>
    </source>
</evidence>
<evidence type="ECO:0000256" key="2">
    <source>
        <dbReference type="ARBA" id="ARBA00022448"/>
    </source>
</evidence>
<feature type="transmembrane region" description="Helical" evidence="7">
    <location>
        <begin position="143"/>
        <end position="161"/>
    </location>
</feature>
<evidence type="ECO:0000256" key="3">
    <source>
        <dbReference type="ARBA" id="ARBA00022475"/>
    </source>
</evidence>
<evidence type="ECO:0000256" key="1">
    <source>
        <dbReference type="ARBA" id="ARBA00004651"/>
    </source>
</evidence>
<feature type="transmembrane region" description="Helical" evidence="7">
    <location>
        <begin position="9"/>
        <end position="31"/>
    </location>
</feature>
<dbReference type="Proteomes" id="UP000653578">
    <property type="component" value="Unassembled WGS sequence"/>
</dbReference>
<feature type="transmembrane region" description="Helical" evidence="7">
    <location>
        <begin position="109"/>
        <end position="131"/>
    </location>
</feature>
<proteinExistence type="inferred from homology"/>
<dbReference type="PROSITE" id="PS50928">
    <property type="entry name" value="ABC_TM1"/>
    <property type="match status" value="1"/>
</dbReference>
<dbReference type="Gene3D" id="1.10.3720.10">
    <property type="entry name" value="MetI-like"/>
    <property type="match status" value="1"/>
</dbReference>
<feature type="transmembrane region" description="Helical" evidence="7">
    <location>
        <begin position="78"/>
        <end position="97"/>
    </location>
</feature>
<evidence type="ECO:0000256" key="6">
    <source>
        <dbReference type="ARBA" id="ARBA00023136"/>
    </source>
</evidence>
<comment type="similarity">
    <text evidence="7">Belongs to the binding-protein-dependent transport system permease family.</text>
</comment>